<dbReference type="InterPro" id="IPR004686">
    <property type="entry name" value="Mtc"/>
</dbReference>
<evidence type="ECO:0000256" key="1">
    <source>
        <dbReference type="ARBA" id="ARBA00004225"/>
    </source>
</evidence>
<sequence>MDEATYWARVQRVFNMMDIRTAFVTDSQVDAAVELLKSHEDTSISVSLEELEKARIIKDAVVHPDTGEKIFLPLRLSFIIPCNLVLDTLMISARGYAQNVGAQWLNQTYNCLHYYANRNASNEEAGRRILEAYMGATASSVGAVVGLHALLDRVPSGNRWAPLARRLVPFGAVAAADVLNLGITRRDEFLEGIKVFDSHGDEVGQSRLAGARGVSACIAGRIAAAAPILVIPPLVMHRLERAQFYIKRPYMRLPTLIAMLGASIQISVPLCFGIFKQQASVDVVKLESSFHNRVDRFGQPINQVSFNKGI</sequence>
<keyword evidence="11" id="KW-1185">Reference proteome</keyword>
<dbReference type="PANTHER" id="PTHR11153">
    <property type="entry name" value="SIDEROFLEXIN"/>
    <property type="match status" value="1"/>
</dbReference>
<accession>A0ABP0TII7</accession>
<evidence type="ECO:0008006" key="12">
    <source>
        <dbReference type="Google" id="ProtNLM"/>
    </source>
</evidence>
<evidence type="ECO:0000256" key="5">
    <source>
        <dbReference type="ARBA" id="ARBA00022970"/>
    </source>
</evidence>
<evidence type="ECO:0000256" key="4">
    <source>
        <dbReference type="ARBA" id="ARBA00022692"/>
    </source>
</evidence>
<keyword evidence="5" id="KW-0029">Amino-acid transport</keyword>
<evidence type="ECO:0000256" key="2">
    <source>
        <dbReference type="ARBA" id="ARBA00005974"/>
    </source>
</evidence>
<evidence type="ECO:0000256" key="9">
    <source>
        <dbReference type="SAM" id="Phobius"/>
    </source>
</evidence>
<proteinExistence type="inferred from homology"/>
<reference evidence="10" key="1">
    <citation type="submission" date="2024-02" db="EMBL/GenBank/DDBJ databases">
        <authorList>
            <consortium name="ELIXIR-Norway"/>
            <consortium name="Elixir Norway"/>
        </authorList>
    </citation>
    <scope>NUCLEOTIDE SEQUENCE</scope>
</reference>
<keyword evidence="7" id="KW-0496">Mitochondrion</keyword>
<evidence type="ECO:0000313" key="10">
    <source>
        <dbReference type="EMBL" id="CAK9197487.1"/>
    </source>
</evidence>
<keyword evidence="4 9" id="KW-0812">Transmembrane</keyword>
<name>A0ABP0TII7_9BRYO</name>
<evidence type="ECO:0000256" key="8">
    <source>
        <dbReference type="ARBA" id="ARBA00023136"/>
    </source>
</evidence>
<protein>
    <recommendedName>
        <fullName evidence="12">Sidoreflexin</fullName>
    </recommendedName>
</protein>
<gene>
    <name evidence="10" type="ORF">CSSPTR1EN2_LOCUS3999</name>
</gene>
<dbReference type="EMBL" id="OZ019903">
    <property type="protein sequence ID" value="CAK9197487.1"/>
    <property type="molecule type" value="Genomic_DNA"/>
</dbReference>
<dbReference type="PANTHER" id="PTHR11153:SF37">
    <property type="entry name" value="SIDOREFLEXIN"/>
    <property type="match status" value="1"/>
</dbReference>
<evidence type="ECO:0000256" key="7">
    <source>
        <dbReference type="ARBA" id="ARBA00023128"/>
    </source>
</evidence>
<organism evidence="10 11">
    <name type="scientific">Sphagnum troendelagicum</name>
    <dbReference type="NCBI Taxonomy" id="128251"/>
    <lineage>
        <taxon>Eukaryota</taxon>
        <taxon>Viridiplantae</taxon>
        <taxon>Streptophyta</taxon>
        <taxon>Embryophyta</taxon>
        <taxon>Bryophyta</taxon>
        <taxon>Sphagnophytina</taxon>
        <taxon>Sphagnopsida</taxon>
        <taxon>Sphagnales</taxon>
        <taxon>Sphagnaceae</taxon>
        <taxon>Sphagnum</taxon>
    </lineage>
</organism>
<dbReference type="Pfam" id="PF03820">
    <property type="entry name" value="SFXNs"/>
    <property type="match status" value="1"/>
</dbReference>
<feature type="transmembrane region" description="Helical" evidence="9">
    <location>
        <begin position="256"/>
        <end position="275"/>
    </location>
</feature>
<comment type="similarity">
    <text evidence="2">Belongs to the sideroflexin family.</text>
</comment>
<keyword evidence="8 9" id="KW-0472">Membrane</keyword>
<evidence type="ECO:0000313" key="11">
    <source>
        <dbReference type="Proteomes" id="UP001497512"/>
    </source>
</evidence>
<keyword evidence="3" id="KW-0813">Transport</keyword>
<comment type="subcellular location">
    <subcellularLocation>
        <location evidence="1">Mitochondrion membrane</location>
        <topology evidence="1">Multi-pass membrane protein</topology>
    </subcellularLocation>
</comment>
<evidence type="ECO:0000256" key="3">
    <source>
        <dbReference type="ARBA" id="ARBA00022448"/>
    </source>
</evidence>
<keyword evidence="6 9" id="KW-1133">Transmembrane helix</keyword>
<evidence type="ECO:0000256" key="6">
    <source>
        <dbReference type="ARBA" id="ARBA00022989"/>
    </source>
</evidence>
<dbReference type="Proteomes" id="UP001497512">
    <property type="component" value="Chromosome 11"/>
</dbReference>